<keyword evidence="3" id="KW-0067">ATP-binding</keyword>
<dbReference type="GO" id="GO:0005524">
    <property type="term" value="F:ATP binding"/>
    <property type="evidence" value="ECO:0007669"/>
    <property type="project" value="UniProtKB-KW"/>
</dbReference>
<dbReference type="InterPro" id="IPR015415">
    <property type="entry name" value="Spast_Vps4_C"/>
</dbReference>
<dbReference type="InterPro" id="IPR050304">
    <property type="entry name" value="MT-severing_AAA_ATPase"/>
</dbReference>
<dbReference type="PANTHER" id="PTHR23074:SF83">
    <property type="entry name" value="VACUOLAR PROTEIN SORTING-ASSOCIATED PROTEIN 4A"/>
    <property type="match status" value="1"/>
</dbReference>
<dbReference type="Proteomes" id="UP000678393">
    <property type="component" value="Unassembled WGS sequence"/>
</dbReference>
<dbReference type="Pfam" id="PF17862">
    <property type="entry name" value="AAA_lid_3"/>
    <property type="match status" value="1"/>
</dbReference>
<sequence>SPNVRWEDVAGPGNCQRFSQRSSDLTRKRKPWKGILLFGPPGTGKSFLAKAVATEANNSKFFTVSSADLMSKWLGESEKLVKTLFKLAREYKPAIIFIDEVDALCGSRNDNESESARRIKTEFLVQMQGVGNDNDGVLGAGSNKYSLGSGCGHPKKVTVFQFEKRIYIPLPEAPARTEMFKLHLGATPHSLTEQDFRELGLRTEGYSGADISVVVREALMQPVRKVQTATHFRKVRGPSREDPNKIIDDLLTPCSPGAPGAIEMNWMDVPGDKLMEPIISMSDMLMAISNSKPTVNEEDLKKLQKFTEDFGIEG</sequence>
<organism evidence="5 6">
    <name type="scientific">Candidula unifasciata</name>
    <dbReference type="NCBI Taxonomy" id="100452"/>
    <lineage>
        <taxon>Eukaryota</taxon>
        <taxon>Metazoa</taxon>
        <taxon>Spiralia</taxon>
        <taxon>Lophotrochozoa</taxon>
        <taxon>Mollusca</taxon>
        <taxon>Gastropoda</taxon>
        <taxon>Heterobranchia</taxon>
        <taxon>Euthyneura</taxon>
        <taxon>Panpulmonata</taxon>
        <taxon>Eupulmonata</taxon>
        <taxon>Stylommatophora</taxon>
        <taxon>Helicina</taxon>
        <taxon>Helicoidea</taxon>
        <taxon>Geomitridae</taxon>
        <taxon>Candidula</taxon>
    </lineage>
</organism>
<dbReference type="Gene3D" id="1.10.8.60">
    <property type="match status" value="1"/>
</dbReference>
<accession>A0A8S3YJE8</accession>
<dbReference type="InterPro" id="IPR003959">
    <property type="entry name" value="ATPase_AAA_core"/>
</dbReference>
<dbReference type="InterPro" id="IPR027417">
    <property type="entry name" value="P-loop_NTPase"/>
</dbReference>
<keyword evidence="6" id="KW-1185">Reference proteome</keyword>
<dbReference type="FunFam" id="1.10.8.60:FF:000015">
    <property type="entry name" value="vacuolar protein sorting-associated protein 4A"/>
    <property type="match status" value="1"/>
</dbReference>
<dbReference type="GO" id="GO:0016197">
    <property type="term" value="P:endosomal transport"/>
    <property type="evidence" value="ECO:0007669"/>
    <property type="project" value="TreeGrafter"/>
</dbReference>
<name>A0A8S3YJE8_9EUPU</name>
<protein>
    <recommendedName>
        <fullName evidence="4">AAA+ ATPase domain-containing protein</fullName>
    </recommendedName>
</protein>
<dbReference type="PANTHER" id="PTHR23074">
    <property type="entry name" value="AAA DOMAIN-CONTAINING"/>
    <property type="match status" value="1"/>
</dbReference>
<evidence type="ECO:0000256" key="2">
    <source>
        <dbReference type="ARBA" id="ARBA00022741"/>
    </source>
</evidence>
<dbReference type="SUPFAM" id="SSF52540">
    <property type="entry name" value="P-loop containing nucleoside triphosphate hydrolases"/>
    <property type="match status" value="1"/>
</dbReference>
<dbReference type="AlphaFoldDB" id="A0A8S3YJE8"/>
<evidence type="ECO:0000256" key="1">
    <source>
        <dbReference type="ARBA" id="ARBA00006914"/>
    </source>
</evidence>
<evidence type="ECO:0000256" key="3">
    <source>
        <dbReference type="ARBA" id="ARBA00022840"/>
    </source>
</evidence>
<evidence type="ECO:0000259" key="4">
    <source>
        <dbReference type="SMART" id="SM00382"/>
    </source>
</evidence>
<feature type="non-terminal residue" evidence="5">
    <location>
        <position position="314"/>
    </location>
</feature>
<dbReference type="OrthoDB" id="29072at2759"/>
<feature type="domain" description="AAA+ ATPase" evidence="4">
    <location>
        <begin position="31"/>
        <end position="172"/>
    </location>
</feature>
<comment type="caution">
    <text evidence="5">The sequence shown here is derived from an EMBL/GenBank/DDBJ whole genome shotgun (WGS) entry which is preliminary data.</text>
</comment>
<dbReference type="InterPro" id="IPR041569">
    <property type="entry name" value="AAA_lid_3"/>
</dbReference>
<dbReference type="EMBL" id="CAJHNH020000268">
    <property type="protein sequence ID" value="CAG5116508.1"/>
    <property type="molecule type" value="Genomic_DNA"/>
</dbReference>
<evidence type="ECO:0000313" key="6">
    <source>
        <dbReference type="Proteomes" id="UP000678393"/>
    </source>
</evidence>
<comment type="similarity">
    <text evidence="1">Belongs to the AAA ATPase family.</text>
</comment>
<dbReference type="Gene3D" id="3.40.50.300">
    <property type="entry name" value="P-loop containing nucleotide triphosphate hydrolases"/>
    <property type="match status" value="1"/>
</dbReference>
<keyword evidence="2" id="KW-0547">Nucleotide-binding</keyword>
<evidence type="ECO:0000313" key="5">
    <source>
        <dbReference type="EMBL" id="CAG5116508.1"/>
    </source>
</evidence>
<dbReference type="InterPro" id="IPR003593">
    <property type="entry name" value="AAA+_ATPase"/>
</dbReference>
<proteinExistence type="inferred from homology"/>
<dbReference type="Pfam" id="PF09336">
    <property type="entry name" value="Vps4_C"/>
    <property type="match status" value="1"/>
</dbReference>
<reference evidence="5" key="1">
    <citation type="submission" date="2021-04" db="EMBL/GenBank/DDBJ databases">
        <authorList>
            <consortium name="Molecular Ecology Group"/>
        </authorList>
    </citation>
    <scope>NUCLEOTIDE SEQUENCE</scope>
</reference>
<dbReference type="GO" id="GO:0016887">
    <property type="term" value="F:ATP hydrolysis activity"/>
    <property type="evidence" value="ECO:0007669"/>
    <property type="project" value="InterPro"/>
</dbReference>
<dbReference type="GO" id="GO:0007033">
    <property type="term" value="P:vacuole organization"/>
    <property type="evidence" value="ECO:0007669"/>
    <property type="project" value="TreeGrafter"/>
</dbReference>
<gene>
    <name evidence="5" type="ORF">CUNI_LOCUS2066</name>
</gene>
<dbReference type="Pfam" id="PF00004">
    <property type="entry name" value="AAA"/>
    <property type="match status" value="1"/>
</dbReference>
<dbReference type="SMART" id="SM00382">
    <property type="entry name" value="AAA"/>
    <property type="match status" value="1"/>
</dbReference>